<name>D1CGP3_THET1</name>
<dbReference type="STRING" id="525904.Tter_2010"/>
<dbReference type="HOGENOM" id="CLU_530939_0_0_0"/>
<evidence type="ECO:0000313" key="2">
    <source>
        <dbReference type="Proteomes" id="UP000000323"/>
    </source>
</evidence>
<reference evidence="2" key="1">
    <citation type="journal article" date="2010" name="Stand. Genomic Sci.">
        <title>Complete genome sequence of 'Thermobaculum terrenum' type strain (YNP1).</title>
        <authorList>
            <person name="Kiss H."/>
            <person name="Cleland D."/>
            <person name="Lapidus A."/>
            <person name="Lucas S."/>
            <person name="Glavina Del Rio T."/>
            <person name="Nolan M."/>
            <person name="Tice H."/>
            <person name="Han C."/>
            <person name="Goodwin L."/>
            <person name="Pitluck S."/>
            <person name="Liolios K."/>
            <person name="Ivanova N."/>
            <person name="Mavromatis K."/>
            <person name="Ovchinnikova G."/>
            <person name="Pati A."/>
            <person name="Chen A."/>
            <person name="Palaniappan K."/>
            <person name="Land M."/>
            <person name="Hauser L."/>
            <person name="Chang Y."/>
            <person name="Jeffries C."/>
            <person name="Lu M."/>
            <person name="Brettin T."/>
            <person name="Detter J."/>
            <person name="Goker M."/>
            <person name="Tindall B."/>
            <person name="Beck B."/>
            <person name="McDermott T."/>
            <person name="Woyke T."/>
            <person name="Bristow J."/>
            <person name="Eisen J."/>
            <person name="Markowitz V."/>
            <person name="Hugenholtz P."/>
            <person name="Kyrpides N."/>
            <person name="Klenk H."/>
            <person name="Cheng J."/>
        </authorList>
    </citation>
    <scope>NUCLEOTIDE SEQUENCE [LARGE SCALE GENOMIC DNA]</scope>
    <source>
        <strain evidence="2">ATCC BAA-798 / YNP1</strain>
    </source>
</reference>
<evidence type="ECO:0000313" key="1">
    <source>
        <dbReference type="EMBL" id="ACZ42914.1"/>
    </source>
</evidence>
<gene>
    <name evidence="1" type="ordered locus">Tter_2010</name>
</gene>
<sequence>MYTKLRTVINLPLTVLLVLATLLPMLAAVSAPRAAKAQGDDLEICKELRDASGLDASLADTEFVFTIDEMPGMSWSLFPGECTAPIDVPGDSATVREQYQPGVIVADITALGGSQGNTNRLISRNMNPDPDANTLGVARVAVVEGETTLVTFTDAVLGYIQICKEASDTNDPLGYLTNNDFRFRINGRDDTYSLGIGECTDLIPVPYGQVTVRELPDTGTMLTDVEAEAIQTGDNMLVSWSASGRWAIINVVAGDETNETVVTFYNAPMPTGVLKVCKTVSGAYQSLLPFYFTVRQNGNVLPDTNGAAPGNLTVRAGRCVIYNGGMRFLMNTRLSVSEELPYLGFYVNDISTNPAGALLSENLGSMYSDAVALVAISANVTTVTFNDVGGFGALKICKLNGGGVPSGTAFRFLITNEYGTWVRNIRVGYCNLLRANLDNDPELEIVRFPLGTPTMVDEATNGYSVTNITYSPWGASPPAPYGGIISTDLGAGTANVRIGRGINVLRFTNSGGE</sequence>
<dbReference type="eggNOG" id="COG4257">
    <property type="taxonomic scope" value="Bacteria"/>
</dbReference>
<protein>
    <submittedName>
        <fullName evidence="1">Uncharacterized protein</fullName>
    </submittedName>
</protein>
<dbReference type="AlphaFoldDB" id="D1CGP3"/>
<dbReference type="KEGG" id="ttr:Tter_2010"/>
<accession>D1CGP3</accession>
<dbReference type="Proteomes" id="UP000000323">
    <property type="component" value="Chromosome 2"/>
</dbReference>
<organism evidence="1 2">
    <name type="scientific">Thermobaculum terrenum (strain ATCC BAA-798 / CCMEE 7001 / YNP1)</name>
    <dbReference type="NCBI Taxonomy" id="525904"/>
    <lineage>
        <taxon>Bacteria</taxon>
        <taxon>Bacillati</taxon>
        <taxon>Chloroflexota</taxon>
        <taxon>Chloroflexia</taxon>
        <taxon>Candidatus Thermobaculales</taxon>
        <taxon>Candidatus Thermobaculaceae</taxon>
        <taxon>Thermobaculum</taxon>
    </lineage>
</organism>
<dbReference type="EMBL" id="CP001826">
    <property type="protein sequence ID" value="ACZ42914.1"/>
    <property type="molecule type" value="Genomic_DNA"/>
</dbReference>
<proteinExistence type="predicted"/>
<keyword evidence="2" id="KW-1185">Reference proteome</keyword>
<dbReference type="RefSeq" id="WP_012875945.1">
    <property type="nucleotide sequence ID" value="NC_013526.1"/>
</dbReference>